<dbReference type="PANTHER" id="PTHR37756">
    <property type="entry name" value="TRANSMEMBRANE PROTEIN"/>
    <property type="match status" value="1"/>
</dbReference>
<dbReference type="PANTHER" id="PTHR37756:SF1">
    <property type="entry name" value="TRANSMEMBRANE PROTEIN"/>
    <property type="match status" value="1"/>
</dbReference>
<dbReference type="eggNOG" id="ENOG502S79F">
    <property type="taxonomic scope" value="Eukaryota"/>
</dbReference>
<accession>W9RX05</accession>
<reference evidence="4" key="1">
    <citation type="submission" date="2013-01" db="EMBL/GenBank/DDBJ databases">
        <title>Draft Genome Sequence of a Mulberry Tree, Morus notabilis C.K. Schneid.</title>
        <authorList>
            <person name="He N."/>
            <person name="Zhao S."/>
        </authorList>
    </citation>
    <scope>NUCLEOTIDE SEQUENCE</scope>
</reference>
<keyword evidence="4" id="KW-1185">Reference proteome</keyword>
<dbReference type="AlphaFoldDB" id="W9RX05"/>
<evidence type="ECO:0000256" key="1">
    <source>
        <dbReference type="SAM" id="MobiDB-lite"/>
    </source>
</evidence>
<evidence type="ECO:0000313" key="3">
    <source>
        <dbReference type="EMBL" id="EXB75884.1"/>
    </source>
</evidence>
<evidence type="ECO:0000313" key="4">
    <source>
        <dbReference type="Proteomes" id="UP000030645"/>
    </source>
</evidence>
<protein>
    <recommendedName>
        <fullName evidence="5">Transmembrane protein</fullName>
    </recommendedName>
</protein>
<feature type="compositionally biased region" description="Polar residues" evidence="1">
    <location>
        <begin position="70"/>
        <end position="82"/>
    </location>
</feature>
<proteinExistence type="predicted"/>
<gene>
    <name evidence="3" type="ORF">L484_022561</name>
</gene>
<evidence type="ECO:0008006" key="5">
    <source>
        <dbReference type="Google" id="ProtNLM"/>
    </source>
</evidence>
<sequence length="106" mass="11622">MATVGERIDDGRLGEREAEVCLMCLVPLFLIPVVNALPLLFYYIMGKIYGLLGWEYRKPERAPPACPYNPSANKNTKVSDSDQVGEGAESSPADPVSKPVDHGKEE</sequence>
<feature type="transmembrane region" description="Helical" evidence="2">
    <location>
        <begin position="20"/>
        <end position="44"/>
    </location>
</feature>
<keyword evidence="2" id="KW-1133">Transmembrane helix</keyword>
<keyword evidence="2" id="KW-0812">Transmembrane</keyword>
<organism evidence="3 4">
    <name type="scientific">Morus notabilis</name>
    <dbReference type="NCBI Taxonomy" id="981085"/>
    <lineage>
        <taxon>Eukaryota</taxon>
        <taxon>Viridiplantae</taxon>
        <taxon>Streptophyta</taxon>
        <taxon>Embryophyta</taxon>
        <taxon>Tracheophyta</taxon>
        <taxon>Spermatophyta</taxon>
        <taxon>Magnoliopsida</taxon>
        <taxon>eudicotyledons</taxon>
        <taxon>Gunneridae</taxon>
        <taxon>Pentapetalae</taxon>
        <taxon>rosids</taxon>
        <taxon>fabids</taxon>
        <taxon>Rosales</taxon>
        <taxon>Moraceae</taxon>
        <taxon>Moreae</taxon>
        <taxon>Morus</taxon>
    </lineage>
</organism>
<dbReference type="STRING" id="981085.W9RX05"/>
<feature type="region of interest" description="Disordered" evidence="1">
    <location>
        <begin position="64"/>
        <end position="106"/>
    </location>
</feature>
<dbReference type="EMBL" id="KE344693">
    <property type="protein sequence ID" value="EXB75884.1"/>
    <property type="molecule type" value="Genomic_DNA"/>
</dbReference>
<dbReference type="Proteomes" id="UP000030645">
    <property type="component" value="Unassembled WGS sequence"/>
</dbReference>
<keyword evidence="2" id="KW-0472">Membrane</keyword>
<evidence type="ECO:0000256" key="2">
    <source>
        <dbReference type="SAM" id="Phobius"/>
    </source>
</evidence>
<name>W9RX05_9ROSA</name>